<organism evidence="1 2">
    <name type="scientific">Eumeta variegata</name>
    <name type="common">Bagworm moth</name>
    <name type="synonym">Eumeta japonica</name>
    <dbReference type="NCBI Taxonomy" id="151549"/>
    <lineage>
        <taxon>Eukaryota</taxon>
        <taxon>Metazoa</taxon>
        <taxon>Ecdysozoa</taxon>
        <taxon>Arthropoda</taxon>
        <taxon>Hexapoda</taxon>
        <taxon>Insecta</taxon>
        <taxon>Pterygota</taxon>
        <taxon>Neoptera</taxon>
        <taxon>Endopterygota</taxon>
        <taxon>Lepidoptera</taxon>
        <taxon>Glossata</taxon>
        <taxon>Ditrysia</taxon>
        <taxon>Tineoidea</taxon>
        <taxon>Psychidae</taxon>
        <taxon>Oiketicinae</taxon>
        <taxon>Eumeta</taxon>
    </lineage>
</organism>
<dbReference type="EMBL" id="BGZK01000761">
    <property type="protein sequence ID" value="GBP59442.1"/>
    <property type="molecule type" value="Genomic_DNA"/>
</dbReference>
<gene>
    <name evidence="1" type="ORF">EVAR_80769_1</name>
</gene>
<evidence type="ECO:0000313" key="1">
    <source>
        <dbReference type="EMBL" id="GBP59442.1"/>
    </source>
</evidence>
<name>A0A4C1X975_EUMVA</name>
<dbReference type="Proteomes" id="UP000299102">
    <property type="component" value="Unassembled WGS sequence"/>
</dbReference>
<reference evidence="1 2" key="1">
    <citation type="journal article" date="2019" name="Commun. Biol.">
        <title>The bagworm genome reveals a unique fibroin gene that provides high tensile strength.</title>
        <authorList>
            <person name="Kono N."/>
            <person name="Nakamura H."/>
            <person name="Ohtoshi R."/>
            <person name="Tomita M."/>
            <person name="Numata K."/>
            <person name="Arakawa K."/>
        </authorList>
    </citation>
    <scope>NUCLEOTIDE SEQUENCE [LARGE SCALE GENOMIC DNA]</scope>
</reference>
<protein>
    <submittedName>
        <fullName evidence="1">Uncharacterized protein</fullName>
    </submittedName>
</protein>
<accession>A0A4C1X975</accession>
<evidence type="ECO:0000313" key="2">
    <source>
        <dbReference type="Proteomes" id="UP000299102"/>
    </source>
</evidence>
<proteinExistence type="predicted"/>
<keyword evidence="2" id="KW-1185">Reference proteome</keyword>
<sequence>MIGNNGFIAADPIPGSLKRYILSENYGSPLPPTPSAQTPFIRYLTSSQEVGKALATALGLRRFMGGGDHLPSDGSSARLPLEYVMN</sequence>
<comment type="caution">
    <text evidence="1">The sequence shown here is derived from an EMBL/GenBank/DDBJ whole genome shotgun (WGS) entry which is preliminary data.</text>
</comment>
<dbReference type="AlphaFoldDB" id="A0A4C1X975"/>